<organism evidence="3 4">
    <name type="scientific">Calothrix parietina FACHB-288</name>
    <dbReference type="NCBI Taxonomy" id="2692896"/>
    <lineage>
        <taxon>Bacteria</taxon>
        <taxon>Bacillati</taxon>
        <taxon>Cyanobacteriota</taxon>
        <taxon>Cyanophyceae</taxon>
        <taxon>Nostocales</taxon>
        <taxon>Calotrichaceae</taxon>
        <taxon>Calothrix</taxon>
    </lineage>
</organism>
<evidence type="ECO:0000256" key="1">
    <source>
        <dbReference type="SAM" id="MobiDB-lite"/>
    </source>
</evidence>
<reference evidence="3 4" key="1">
    <citation type="journal article" date="2020" name="ISME J.">
        <title>Comparative genomics reveals insights into cyanobacterial evolution and habitat adaptation.</title>
        <authorList>
            <person name="Chen M.Y."/>
            <person name="Teng W.K."/>
            <person name="Zhao L."/>
            <person name="Hu C.X."/>
            <person name="Zhou Y.K."/>
            <person name="Han B.P."/>
            <person name="Song L.R."/>
            <person name="Shu W.S."/>
        </authorList>
    </citation>
    <scope>NUCLEOTIDE SEQUENCE [LARGE SCALE GENOMIC DNA]</scope>
    <source>
        <strain evidence="3 4">FACHB-288</strain>
    </source>
</reference>
<evidence type="ECO:0000313" key="3">
    <source>
        <dbReference type="EMBL" id="MBD2195269.1"/>
    </source>
</evidence>
<feature type="compositionally biased region" description="Low complexity" evidence="1">
    <location>
        <begin position="27"/>
        <end position="47"/>
    </location>
</feature>
<evidence type="ECO:0000313" key="4">
    <source>
        <dbReference type="Proteomes" id="UP000658514"/>
    </source>
</evidence>
<dbReference type="Proteomes" id="UP000658514">
    <property type="component" value="Unassembled WGS sequence"/>
</dbReference>
<feature type="signal peptide" evidence="2">
    <location>
        <begin position="1"/>
        <end position="21"/>
    </location>
</feature>
<dbReference type="EMBL" id="JACJQH010000008">
    <property type="protein sequence ID" value="MBD2195269.1"/>
    <property type="molecule type" value="Genomic_DNA"/>
</dbReference>
<gene>
    <name evidence="3" type="ORF">H6G24_07125</name>
</gene>
<feature type="compositionally biased region" description="Polar residues" evidence="1">
    <location>
        <begin position="48"/>
        <end position="57"/>
    </location>
</feature>
<dbReference type="RefSeq" id="WP_190539097.1">
    <property type="nucleotide sequence ID" value="NZ_CAWPNO010000117.1"/>
</dbReference>
<comment type="caution">
    <text evidence="3">The sequence shown here is derived from an EMBL/GenBank/DDBJ whole genome shotgun (WGS) entry which is preliminary data.</text>
</comment>
<feature type="region of interest" description="Disordered" evidence="1">
    <location>
        <begin position="21"/>
        <end position="57"/>
    </location>
</feature>
<evidence type="ECO:0000256" key="2">
    <source>
        <dbReference type="SAM" id="SignalP"/>
    </source>
</evidence>
<name>A0ABR8A5Y6_9CYAN</name>
<accession>A0ABR8A5Y6</accession>
<keyword evidence="4" id="KW-1185">Reference proteome</keyword>
<evidence type="ECO:0008006" key="5">
    <source>
        <dbReference type="Google" id="ProtNLM"/>
    </source>
</evidence>
<proteinExistence type="predicted"/>
<feature type="chain" id="PRO_5045641854" description="Lipoprotein" evidence="2">
    <location>
        <begin position="22"/>
        <end position="219"/>
    </location>
</feature>
<protein>
    <recommendedName>
        <fullName evidence="5">Lipoprotein</fullName>
    </recommendedName>
</protein>
<keyword evidence="2" id="KW-0732">Signal</keyword>
<sequence length="219" mass="22865">MKKIIPLLLSAALLSNTVACSKTSDRTSNNATSNQTTATQATNNQASKTPTSPASIPANTNLETVLQQELSTGKNTNNERFTLKVKNSVKGVTPDLKDAEIQGHLENVVKAAKGKKASLHLVFDEITFKNGDTYPIDAGLVNTQVETKTKGKFIQNAGIILGGTVAGHFIGKKTNVKHGGLAGAAAATAYVLSSPGGEVVLKKGTKVKLKLKSAISNTP</sequence>